<dbReference type="Proteomes" id="UP000198607">
    <property type="component" value="Unassembled WGS sequence"/>
</dbReference>
<organism evidence="6 7">
    <name type="scientific">Propionivibrio dicarboxylicus</name>
    <dbReference type="NCBI Taxonomy" id="83767"/>
    <lineage>
        <taxon>Bacteria</taxon>
        <taxon>Pseudomonadati</taxon>
        <taxon>Pseudomonadota</taxon>
        <taxon>Betaproteobacteria</taxon>
        <taxon>Rhodocyclales</taxon>
        <taxon>Rhodocyclaceae</taxon>
        <taxon>Propionivibrio</taxon>
    </lineage>
</organism>
<dbReference type="GO" id="GO:0003700">
    <property type="term" value="F:DNA-binding transcription factor activity"/>
    <property type="evidence" value="ECO:0007669"/>
    <property type="project" value="InterPro"/>
</dbReference>
<dbReference type="PANTHER" id="PTHR30346:SF28">
    <property type="entry name" value="HTH-TYPE TRANSCRIPTIONAL REGULATOR CYNR"/>
    <property type="match status" value="1"/>
</dbReference>
<dbReference type="GO" id="GO:0003677">
    <property type="term" value="F:DNA binding"/>
    <property type="evidence" value="ECO:0007669"/>
    <property type="project" value="UniProtKB-KW"/>
</dbReference>
<dbReference type="SUPFAM" id="SSF53850">
    <property type="entry name" value="Periplasmic binding protein-like II"/>
    <property type="match status" value="1"/>
</dbReference>
<evidence type="ECO:0000259" key="5">
    <source>
        <dbReference type="PROSITE" id="PS50931"/>
    </source>
</evidence>
<accession>A0A1G7Z4Q1</accession>
<dbReference type="InterPro" id="IPR000847">
    <property type="entry name" value="LysR_HTH_N"/>
</dbReference>
<name>A0A1G7Z4Q1_9RHOO</name>
<sequence>MDTVFLETFVTVIDTGSLAEAARILGLTPPAVAQRIKALEKEIGDALLQRNGRAVRPTASGLAILGKAHSLIREARDLRAIAVSKGGGGPVELRLGATATALTGQLPDAVSNIRKIFPKVELYVQPGSSLELYPRVVSGDLDAAIIVQPQFPILKSCGWQTLRREPLVLLVPESLDVSDPHQVITSEPFIRYDRKHWGGQIVDRFLQANNLQVTTFVEMDALDAIATFVGRGLGVAILPDWAPPWPEKLSIKKIPLTASTEVRNVGVLWWRASPRIAVVRAFLSACKSLR</sequence>
<reference evidence="6 7" key="1">
    <citation type="submission" date="2016-10" db="EMBL/GenBank/DDBJ databases">
        <authorList>
            <person name="de Groot N.N."/>
        </authorList>
    </citation>
    <scope>NUCLEOTIDE SEQUENCE [LARGE SCALE GENOMIC DNA]</scope>
    <source>
        <strain evidence="6 7">DSM 5885</strain>
    </source>
</reference>
<protein>
    <submittedName>
        <fullName evidence="6">DNA-binding transcriptional regulator, LysR family</fullName>
    </submittedName>
</protein>
<evidence type="ECO:0000256" key="1">
    <source>
        <dbReference type="ARBA" id="ARBA00009437"/>
    </source>
</evidence>
<dbReference type="InterPro" id="IPR036388">
    <property type="entry name" value="WH-like_DNA-bd_sf"/>
</dbReference>
<evidence type="ECO:0000313" key="7">
    <source>
        <dbReference type="Proteomes" id="UP000198607"/>
    </source>
</evidence>
<dbReference type="RefSeq" id="WP_091934847.1">
    <property type="nucleotide sequence ID" value="NZ_FNCY01000003.1"/>
</dbReference>
<evidence type="ECO:0000256" key="3">
    <source>
        <dbReference type="ARBA" id="ARBA00023125"/>
    </source>
</evidence>
<dbReference type="Pfam" id="PF03466">
    <property type="entry name" value="LysR_substrate"/>
    <property type="match status" value="1"/>
</dbReference>
<dbReference type="GO" id="GO:0032993">
    <property type="term" value="C:protein-DNA complex"/>
    <property type="evidence" value="ECO:0007669"/>
    <property type="project" value="TreeGrafter"/>
</dbReference>
<keyword evidence="7" id="KW-1185">Reference proteome</keyword>
<dbReference type="Gene3D" id="3.40.190.10">
    <property type="entry name" value="Periplasmic binding protein-like II"/>
    <property type="match status" value="2"/>
</dbReference>
<evidence type="ECO:0000256" key="2">
    <source>
        <dbReference type="ARBA" id="ARBA00023015"/>
    </source>
</evidence>
<keyword evidence="3 6" id="KW-0238">DNA-binding</keyword>
<dbReference type="InterPro" id="IPR005119">
    <property type="entry name" value="LysR_subst-bd"/>
</dbReference>
<dbReference type="CDD" id="cd08427">
    <property type="entry name" value="PBP2_LTTR_like_2"/>
    <property type="match status" value="1"/>
</dbReference>
<dbReference type="InterPro" id="IPR036390">
    <property type="entry name" value="WH_DNA-bd_sf"/>
</dbReference>
<dbReference type="PROSITE" id="PS50931">
    <property type="entry name" value="HTH_LYSR"/>
    <property type="match status" value="1"/>
</dbReference>
<comment type="similarity">
    <text evidence="1">Belongs to the LysR transcriptional regulatory family.</text>
</comment>
<evidence type="ECO:0000256" key="4">
    <source>
        <dbReference type="ARBA" id="ARBA00023163"/>
    </source>
</evidence>
<dbReference type="OrthoDB" id="9803735at2"/>
<proteinExistence type="inferred from homology"/>
<dbReference type="PANTHER" id="PTHR30346">
    <property type="entry name" value="TRANSCRIPTIONAL DUAL REGULATOR HCAR-RELATED"/>
    <property type="match status" value="1"/>
</dbReference>
<dbReference type="EMBL" id="FNCY01000003">
    <property type="protein sequence ID" value="SDH03120.1"/>
    <property type="molecule type" value="Genomic_DNA"/>
</dbReference>
<feature type="domain" description="HTH lysR-type" evidence="5">
    <location>
        <begin position="1"/>
        <end position="58"/>
    </location>
</feature>
<evidence type="ECO:0000313" key="6">
    <source>
        <dbReference type="EMBL" id="SDH03120.1"/>
    </source>
</evidence>
<keyword evidence="4" id="KW-0804">Transcription</keyword>
<dbReference type="Gene3D" id="1.10.10.10">
    <property type="entry name" value="Winged helix-like DNA-binding domain superfamily/Winged helix DNA-binding domain"/>
    <property type="match status" value="1"/>
</dbReference>
<gene>
    <name evidence="6" type="ORF">SAMN05660652_01060</name>
</gene>
<dbReference type="SUPFAM" id="SSF46785">
    <property type="entry name" value="Winged helix' DNA-binding domain"/>
    <property type="match status" value="1"/>
</dbReference>
<dbReference type="Pfam" id="PF00126">
    <property type="entry name" value="HTH_1"/>
    <property type="match status" value="1"/>
</dbReference>
<dbReference type="AlphaFoldDB" id="A0A1G7Z4Q1"/>
<dbReference type="STRING" id="83767.SAMN05660652_01060"/>
<keyword evidence="2" id="KW-0805">Transcription regulation</keyword>